<protein>
    <submittedName>
        <fullName evidence="1">Uncharacterized protein</fullName>
    </submittedName>
</protein>
<sequence>MHQLKACYYVTKIAVTTHNKNNFCGRTLSKITRSMSLLGMNT</sequence>
<accession>A0A0E9Q3S2</accession>
<evidence type="ECO:0000313" key="1">
    <source>
        <dbReference type="EMBL" id="JAH11187.1"/>
    </source>
</evidence>
<name>A0A0E9Q3S2_ANGAN</name>
<dbReference type="EMBL" id="GBXM01097390">
    <property type="protein sequence ID" value="JAH11187.1"/>
    <property type="molecule type" value="Transcribed_RNA"/>
</dbReference>
<reference evidence="1" key="1">
    <citation type="submission" date="2014-11" db="EMBL/GenBank/DDBJ databases">
        <authorList>
            <person name="Amaro Gonzalez C."/>
        </authorList>
    </citation>
    <scope>NUCLEOTIDE SEQUENCE</scope>
</reference>
<proteinExistence type="predicted"/>
<dbReference type="AlphaFoldDB" id="A0A0E9Q3S2"/>
<organism evidence="1">
    <name type="scientific">Anguilla anguilla</name>
    <name type="common">European freshwater eel</name>
    <name type="synonym">Muraena anguilla</name>
    <dbReference type="NCBI Taxonomy" id="7936"/>
    <lineage>
        <taxon>Eukaryota</taxon>
        <taxon>Metazoa</taxon>
        <taxon>Chordata</taxon>
        <taxon>Craniata</taxon>
        <taxon>Vertebrata</taxon>
        <taxon>Euteleostomi</taxon>
        <taxon>Actinopterygii</taxon>
        <taxon>Neopterygii</taxon>
        <taxon>Teleostei</taxon>
        <taxon>Anguilliformes</taxon>
        <taxon>Anguillidae</taxon>
        <taxon>Anguilla</taxon>
    </lineage>
</organism>
<reference evidence="1" key="2">
    <citation type="journal article" date="2015" name="Fish Shellfish Immunol.">
        <title>Early steps in the European eel (Anguilla anguilla)-Vibrio vulnificus interaction in the gills: Role of the RtxA13 toxin.</title>
        <authorList>
            <person name="Callol A."/>
            <person name="Pajuelo D."/>
            <person name="Ebbesson L."/>
            <person name="Teles M."/>
            <person name="MacKenzie S."/>
            <person name="Amaro C."/>
        </authorList>
    </citation>
    <scope>NUCLEOTIDE SEQUENCE</scope>
</reference>